<dbReference type="Gene3D" id="3.40.50.620">
    <property type="entry name" value="HUPs"/>
    <property type="match status" value="1"/>
</dbReference>
<evidence type="ECO:0000256" key="6">
    <source>
        <dbReference type="ARBA" id="ARBA00025649"/>
    </source>
</evidence>
<dbReference type="SMART" id="SM00893">
    <property type="entry name" value="ETF"/>
    <property type="match status" value="1"/>
</dbReference>
<protein>
    <recommendedName>
        <fullName evidence="3">Electron transfer flavoprotein subunit beta</fullName>
    </recommendedName>
</protein>
<evidence type="ECO:0000256" key="1">
    <source>
        <dbReference type="ARBA" id="ARBA00007557"/>
    </source>
</evidence>
<dbReference type="Pfam" id="PF01012">
    <property type="entry name" value="ETF"/>
    <property type="match status" value="1"/>
</dbReference>
<organism evidence="9 10">
    <name type="scientific">Egibacter rhizosphaerae</name>
    <dbReference type="NCBI Taxonomy" id="1670831"/>
    <lineage>
        <taxon>Bacteria</taxon>
        <taxon>Bacillati</taxon>
        <taxon>Actinomycetota</taxon>
        <taxon>Nitriliruptoria</taxon>
        <taxon>Egibacterales</taxon>
        <taxon>Egibacteraceae</taxon>
        <taxon>Egibacter</taxon>
    </lineage>
</organism>
<dbReference type="AlphaFoldDB" id="A0A411YCS9"/>
<comment type="subunit">
    <text evidence="2">Heterodimer of an alpha and a beta subunit.</text>
</comment>
<proteinExistence type="inferred from homology"/>
<dbReference type="PANTHER" id="PTHR21294:SF8">
    <property type="entry name" value="ELECTRON TRANSFER FLAVOPROTEIN SUBUNIT BETA"/>
    <property type="match status" value="1"/>
</dbReference>
<keyword evidence="5" id="KW-0249">Electron transport</keyword>
<accession>A0A411YCS9</accession>
<feature type="compositionally biased region" description="Basic and acidic residues" evidence="7">
    <location>
        <begin position="232"/>
        <end position="242"/>
    </location>
</feature>
<dbReference type="Proteomes" id="UP000291469">
    <property type="component" value="Chromosome"/>
</dbReference>
<feature type="domain" description="Electron transfer flavoprotein alpha/beta-subunit N-terminal" evidence="8">
    <location>
        <begin position="23"/>
        <end position="213"/>
    </location>
</feature>
<dbReference type="GO" id="GO:0005829">
    <property type="term" value="C:cytosol"/>
    <property type="evidence" value="ECO:0007669"/>
    <property type="project" value="TreeGrafter"/>
</dbReference>
<evidence type="ECO:0000256" key="2">
    <source>
        <dbReference type="ARBA" id="ARBA00011355"/>
    </source>
</evidence>
<dbReference type="OrthoDB" id="9804960at2"/>
<dbReference type="CDD" id="cd01714">
    <property type="entry name" value="ETF_beta"/>
    <property type="match status" value="1"/>
</dbReference>
<evidence type="ECO:0000256" key="4">
    <source>
        <dbReference type="ARBA" id="ARBA00022448"/>
    </source>
</evidence>
<evidence type="ECO:0000256" key="3">
    <source>
        <dbReference type="ARBA" id="ARBA00016797"/>
    </source>
</evidence>
<dbReference type="InterPro" id="IPR012255">
    <property type="entry name" value="ETF_b"/>
</dbReference>
<gene>
    <name evidence="9" type="ORF">ER308_05505</name>
</gene>
<dbReference type="GO" id="GO:0009055">
    <property type="term" value="F:electron transfer activity"/>
    <property type="evidence" value="ECO:0007669"/>
    <property type="project" value="InterPro"/>
</dbReference>
<keyword evidence="10" id="KW-1185">Reference proteome</keyword>
<evidence type="ECO:0000256" key="7">
    <source>
        <dbReference type="SAM" id="MobiDB-lite"/>
    </source>
</evidence>
<comment type="similarity">
    <text evidence="1">Belongs to the ETF beta-subunit/FixA family.</text>
</comment>
<dbReference type="PANTHER" id="PTHR21294">
    <property type="entry name" value="ELECTRON TRANSFER FLAVOPROTEIN BETA-SUBUNIT"/>
    <property type="match status" value="1"/>
</dbReference>
<evidence type="ECO:0000313" key="10">
    <source>
        <dbReference type="Proteomes" id="UP000291469"/>
    </source>
</evidence>
<dbReference type="SUPFAM" id="SSF52402">
    <property type="entry name" value="Adenine nucleotide alpha hydrolases-like"/>
    <property type="match status" value="1"/>
</dbReference>
<evidence type="ECO:0000313" key="9">
    <source>
        <dbReference type="EMBL" id="QBI19053.1"/>
    </source>
</evidence>
<comment type="function">
    <text evidence="6">The electron transfer flavoprotein serves as a specific electron acceptor for other dehydrogenases. It transfers the electrons to the main respiratory chain via ETF-ubiquinone oxidoreductase (ETF dehydrogenase).</text>
</comment>
<keyword evidence="4" id="KW-0813">Transport</keyword>
<name>A0A411YCS9_9ACTN</name>
<evidence type="ECO:0000259" key="8">
    <source>
        <dbReference type="SMART" id="SM00893"/>
    </source>
</evidence>
<dbReference type="KEGG" id="erz:ER308_05505"/>
<sequence>MRIICPVKRVPDTAADKKIDESTWTVDRDASEPVLNANDEWAIEEAMRIKERTDDTEVVALNMGPDSAQQIIRKALSYGLDGALQVTDEQIEGSDALATARVLAKALEGESFDLVLMGNQSSDARTTLVPAMLAEFLGLPALTFAKYLEVDGDQVLAHRETASGHVAVKATAPAVVSVVEAINEPRYPSFKGIMAAKKKPLEQRDLATLGLDASEVGQQGASTKVVDISPKPPKEAGQKVEDDGSGQVGAQSLVEWLAEQKLV</sequence>
<dbReference type="RefSeq" id="WP_131154050.1">
    <property type="nucleotide sequence ID" value="NZ_CP036402.1"/>
</dbReference>
<dbReference type="InterPro" id="IPR014729">
    <property type="entry name" value="Rossmann-like_a/b/a_fold"/>
</dbReference>
<dbReference type="PIRSF" id="PIRSF000090">
    <property type="entry name" value="Beta-ETF"/>
    <property type="match status" value="1"/>
</dbReference>
<evidence type="ECO:0000256" key="5">
    <source>
        <dbReference type="ARBA" id="ARBA00022982"/>
    </source>
</evidence>
<dbReference type="InterPro" id="IPR014730">
    <property type="entry name" value="ETF_a/b_N"/>
</dbReference>
<reference evidence="9 10" key="1">
    <citation type="submission" date="2019-01" db="EMBL/GenBank/DDBJ databases">
        <title>Egibacter rhizosphaerae EGI 80759T.</title>
        <authorList>
            <person name="Chen D.-D."/>
            <person name="Tian Y."/>
            <person name="Jiao J.-Y."/>
            <person name="Zhang X.-T."/>
            <person name="Zhang Y.-G."/>
            <person name="Zhang Y."/>
            <person name="Xiao M."/>
            <person name="Shu W.-S."/>
            <person name="Li W.-J."/>
        </authorList>
    </citation>
    <scope>NUCLEOTIDE SEQUENCE [LARGE SCALE GENOMIC DNA]</scope>
    <source>
        <strain evidence="9 10">EGI 80759</strain>
    </source>
</reference>
<dbReference type="EMBL" id="CP036402">
    <property type="protein sequence ID" value="QBI19053.1"/>
    <property type="molecule type" value="Genomic_DNA"/>
</dbReference>
<feature type="region of interest" description="Disordered" evidence="7">
    <location>
        <begin position="218"/>
        <end position="247"/>
    </location>
</feature>
<dbReference type="InterPro" id="IPR033948">
    <property type="entry name" value="ETF_beta_N"/>
</dbReference>